<evidence type="ECO:0000256" key="1">
    <source>
        <dbReference type="ARBA" id="ARBA00010692"/>
    </source>
</evidence>
<proteinExistence type="inferred from homology"/>
<dbReference type="HOGENOM" id="CLU_077931_2_3_0"/>
<evidence type="ECO:0000313" key="4">
    <source>
        <dbReference type="EMBL" id="CAH64119.1"/>
    </source>
</evidence>
<dbReference type="GO" id="GO:0015225">
    <property type="term" value="F:biotin transmembrane transporter activity"/>
    <property type="evidence" value="ECO:0007669"/>
    <property type="project" value="UniProtKB-UniRule"/>
</dbReference>
<dbReference type="GeneID" id="93024225"/>
<keyword evidence="2" id="KW-1003">Cell membrane</keyword>
<protein>
    <recommendedName>
        <fullName evidence="2">Biotin transporter</fullName>
    </recommendedName>
</protein>
<keyword evidence="2 3" id="KW-0472">Membrane</keyword>
<keyword evidence="3" id="KW-1133">Transmembrane helix</keyword>
<feature type="transmembrane region" description="Helical" evidence="3">
    <location>
        <begin position="161"/>
        <end position="182"/>
    </location>
</feature>
<keyword evidence="2" id="KW-0813">Transport</keyword>
<name>Q5L5H2_CHLAB</name>
<organism evidence="4 5">
    <name type="scientific">Chlamydia abortus (strain DSM 27085 / S26/3)</name>
    <name type="common">Chlamydophila abortus</name>
    <dbReference type="NCBI Taxonomy" id="218497"/>
    <lineage>
        <taxon>Bacteria</taxon>
        <taxon>Pseudomonadati</taxon>
        <taxon>Chlamydiota</taxon>
        <taxon>Chlamydiia</taxon>
        <taxon>Chlamydiales</taxon>
        <taxon>Chlamydiaceae</taxon>
        <taxon>Chlamydia/Chlamydophila group</taxon>
        <taxon>Chlamydia</taxon>
    </lineage>
</organism>
<dbReference type="PANTHER" id="PTHR34295:SF1">
    <property type="entry name" value="BIOTIN TRANSPORTER BIOY"/>
    <property type="match status" value="1"/>
</dbReference>
<keyword evidence="5" id="KW-1185">Reference proteome</keyword>
<dbReference type="AlphaFoldDB" id="Q5L5H2"/>
<dbReference type="RefSeq" id="WP_011097249.1">
    <property type="nucleotide sequence ID" value="NC_004552.2"/>
</dbReference>
<accession>Q5L5H2</accession>
<dbReference type="Gene3D" id="1.10.1760.20">
    <property type="match status" value="1"/>
</dbReference>
<dbReference type="InterPro" id="IPR003784">
    <property type="entry name" value="BioY"/>
</dbReference>
<dbReference type="eggNOG" id="COG1268">
    <property type="taxonomic scope" value="Bacteria"/>
</dbReference>
<feature type="transmembrane region" description="Helical" evidence="3">
    <location>
        <begin position="93"/>
        <end position="114"/>
    </location>
</feature>
<comment type="subcellular location">
    <subcellularLocation>
        <location evidence="2">Cell membrane</location>
        <topology evidence="2">Multi-pass membrane protein</topology>
    </subcellularLocation>
</comment>
<dbReference type="OrthoDB" id="9803495at2"/>
<dbReference type="GO" id="GO:0005886">
    <property type="term" value="C:plasma membrane"/>
    <property type="evidence" value="ECO:0007669"/>
    <property type="project" value="UniProtKB-SubCell"/>
</dbReference>
<comment type="similarity">
    <text evidence="1 2">Belongs to the BioY family.</text>
</comment>
<dbReference type="PANTHER" id="PTHR34295">
    <property type="entry name" value="BIOTIN TRANSPORTER BIOY"/>
    <property type="match status" value="1"/>
</dbReference>
<feature type="transmembrane region" description="Helical" evidence="3">
    <location>
        <begin position="123"/>
        <end position="149"/>
    </location>
</feature>
<evidence type="ECO:0000313" key="5">
    <source>
        <dbReference type="Proteomes" id="UP000001012"/>
    </source>
</evidence>
<dbReference type="Proteomes" id="UP000001012">
    <property type="component" value="Chromosome"/>
</dbReference>
<keyword evidence="3 4" id="KW-0812">Transmembrane</keyword>
<reference evidence="4 5" key="1">
    <citation type="journal article" date="2005" name="Genome Res.">
        <title>The Chlamydophila abortus genome sequence reveals an array of variable proteins that contribute to interspecies variation.</title>
        <authorList>
            <person name="Thomson N.R."/>
            <person name="Yeats C."/>
            <person name="Bell K."/>
            <person name="Holden M.T.G."/>
            <person name="Bentley S.D."/>
            <person name="Livingstone M."/>
            <person name="Cerdeno-Tarraga A.M."/>
            <person name="Harris B."/>
            <person name="Doggett J."/>
            <person name="Ormond D."/>
            <person name="Mungal K."/>
            <person name="Clarke K."/>
            <person name="Feltwell T."/>
            <person name="Hance Z."/>
            <person name="Sanders M."/>
            <person name="Quail M.A."/>
            <person name="Price C."/>
            <person name="Parkhill J."/>
            <person name="Longbottom D."/>
        </authorList>
    </citation>
    <scope>NUCLEOTIDE SEQUENCE [LARGE SCALE GENOMIC DNA]</scope>
    <source>
        <strain evidence="5">DSM 27085 / S26/3</strain>
    </source>
</reference>
<gene>
    <name evidence="4" type="ordered locus">CAB672</name>
</gene>
<dbReference type="EMBL" id="CR848038">
    <property type="protein sequence ID" value="CAH64119.1"/>
    <property type="molecule type" value="Genomic_DNA"/>
</dbReference>
<dbReference type="PIRSF" id="PIRSF016661">
    <property type="entry name" value="BioY"/>
    <property type="match status" value="1"/>
</dbReference>
<sequence length="197" mass="21493">MGYSLATKFHVLRILNSPIVKMLEGSLFLALLAKIALPLPFTPILVTFQTLGIFCIGVACSPWIAVGSVLAYLMEGMFLPVFYGSGCGLTAFYGPTAGYLYAFPIAVLFISALYRRFASPSGYVLASILTAAALIILVMGSLWLSYYFYMMSITESIDLVRGFQLGAAPFIVGEALKILLVVQGKSAMQFFQKHYFS</sequence>
<feature type="transmembrane region" description="Helical" evidence="3">
    <location>
        <begin position="53"/>
        <end position="73"/>
    </location>
</feature>
<feature type="transmembrane region" description="Helical" evidence="3">
    <location>
        <begin position="27"/>
        <end position="46"/>
    </location>
</feature>
<evidence type="ECO:0000256" key="3">
    <source>
        <dbReference type="SAM" id="Phobius"/>
    </source>
</evidence>
<dbReference type="Pfam" id="PF02632">
    <property type="entry name" value="BioY"/>
    <property type="match status" value="1"/>
</dbReference>
<evidence type="ECO:0000256" key="2">
    <source>
        <dbReference type="PIRNR" id="PIRNR016661"/>
    </source>
</evidence>
<dbReference type="KEGG" id="cab:CAB672"/>